<evidence type="ECO:0000256" key="1">
    <source>
        <dbReference type="SAM" id="SignalP"/>
    </source>
</evidence>
<reference evidence="2 3" key="1">
    <citation type="submission" date="2019-04" db="EMBL/GenBank/DDBJ databases">
        <title>Microbes associate with the intestines of laboratory mice.</title>
        <authorList>
            <person name="Navarre W."/>
            <person name="Wong E."/>
            <person name="Huang K."/>
            <person name="Tropini C."/>
            <person name="Ng K."/>
            <person name="Yu B."/>
        </authorList>
    </citation>
    <scope>NUCLEOTIDE SEQUENCE [LARGE SCALE GENOMIC DNA]</scope>
    <source>
        <strain evidence="2 3">NM06_A21</strain>
    </source>
</reference>
<gene>
    <name evidence="2" type="ORF">E5333_14545</name>
</gene>
<accession>A0A4S2FIX2</accession>
<evidence type="ECO:0000313" key="3">
    <source>
        <dbReference type="Proteomes" id="UP000306630"/>
    </source>
</evidence>
<keyword evidence="1" id="KW-0732">Signal</keyword>
<proteinExistence type="predicted"/>
<comment type="caution">
    <text evidence="2">The sequence shown here is derived from an EMBL/GenBank/DDBJ whole genome shotgun (WGS) entry which is preliminary data.</text>
</comment>
<dbReference type="RefSeq" id="WP_135993969.1">
    <property type="nucleotide sequence ID" value="NZ_SRYD01000085.1"/>
</dbReference>
<protein>
    <submittedName>
        <fullName evidence="2">Conjugal transfer protein TraO</fullName>
    </submittedName>
</protein>
<feature type="chain" id="PRO_5020513220" evidence="1">
    <location>
        <begin position="22"/>
        <end position="194"/>
    </location>
</feature>
<organism evidence="2 3">
    <name type="scientific">Muribaculum intestinale</name>
    <dbReference type="NCBI Taxonomy" id="1796646"/>
    <lineage>
        <taxon>Bacteria</taxon>
        <taxon>Pseudomonadati</taxon>
        <taxon>Bacteroidota</taxon>
        <taxon>Bacteroidia</taxon>
        <taxon>Bacteroidales</taxon>
        <taxon>Muribaculaceae</taxon>
        <taxon>Muribaculum</taxon>
    </lineage>
</organism>
<dbReference type="AlphaFoldDB" id="A0A4S2FIX2"/>
<name>A0A4S2FIX2_9BACT</name>
<evidence type="ECO:0000313" key="2">
    <source>
        <dbReference type="EMBL" id="TGY68847.1"/>
    </source>
</evidence>
<sequence length="194" mass="21172">MKKAIMIIAAMLTLFGGRAMAQRCLPGMSAVEIKANMADGFYTGKSRDCGYDFGVFYSVFTGSHGNTWSFGGEYLQTFKPYGEKGRISVAQFTGEAGYNLHILSDYSMTFHLYGGISALAGYETVNWGKKTLSDGSTLHDGDNFIYGGALNLQAEFYLSDKIALTANVKGRFTFGSDVQIYHTTYGVGVKLIIE</sequence>
<feature type="signal peptide" evidence="1">
    <location>
        <begin position="1"/>
        <end position="21"/>
    </location>
</feature>
<dbReference type="Pfam" id="PF10626">
    <property type="entry name" value="TraO"/>
    <property type="match status" value="1"/>
</dbReference>
<dbReference type="Proteomes" id="UP000306630">
    <property type="component" value="Unassembled WGS sequence"/>
</dbReference>
<dbReference type="EMBL" id="SRYD01000085">
    <property type="protein sequence ID" value="TGY68847.1"/>
    <property type="molecule type" value="Genomic_DNA"/>
</dbReference>
<dbReference type="InterPro" id="IPR018899">
    <property type="entry name" value="Conjug_transposon_Tra0"/>
</dbReference>